<accession>A0A0M3IM17</accession>
<dbReference type="Proteomes" id="UP000036681">
    <property type="component" value="Unplaced"/>
</dbReference>
<protein>
    <submittedName>
        <fullName evidence="3">PH domain-containing protein</fullName>
    </submittedName>
</protein>
<evidence type="ECO:0000256" key="1">
    <source>
        <dbReference type="SAM" id="SignalP"/>
    </source>
</evidence>
<name>A0A0M3IM17_ASCLU</name>
<sequence>MQWCIVLFVSTVLVLEITPNMNSYVLKQTIPTEGITVQKAEGKATLYLCTVNGTKHLSMNISSNDELQRWLESFAMCPKLVIDDSCCSSISPVQPQKIEMGSVRSVVVNGTKHLSMNISSNDELQRWLESFAMCPKLVIDDSCCSSISPVQPQKIEMGSVRSVVGYLI</sequence>
<dbReference type="AlphaFoldDB" id="A0A0M3IM17"/>
<evidence type="ECO:0000313" key="2">
    <source>
        <dbReference type="Proteomes" id="UP000036681"/>
    </source>
</evidence>
<dbReference type="InterPro" id="IPR011993">
    <property type="entry name" value="PH-like_dom_sf"/>
</dbReference>
<evidence type="ECO:0000313" key="3">
    <source>
        <dbReference type="WBParaSite" id="ALUE_0001979501-mRNA-1"/>
    </source>
</evidence>
<organism evidence="2 3">
    <name type="scientific">Ascaris lumbricoides</name>
    <name type="common">Giant roundworm</name>
    <dbReference type="NCBI Taxonomy" id="6252"/>
    <lineage>
        <taxon>Eukaryota</taxon>
        <taxon>Metazoa</taxon>
        <taxon>Ecdysozoa</taxon>
        <taxon>Nematoda</taxon>
        <taxon>Chromadorea</taxon>
        <taxon>Rhabditida</taxon>
        <taxon>Spirurina</taxon>
        <taxon>Ascaridomorpha</taxon>
        <taxon>Ascaridoidea</taxon>
        <taxon>Ascarididae</taxon>
        <taxon>Ascaris</taxon>
    </lineage>
</organism>
<feature type="signal peptide" evidence="1">
    <location>
        <begin position="1"/>
        <end position="16"/>
    </location>
</feature>
<feature type="chain" id="PRO_5005657074" evidence="1">
    <location>
        <begin position="17"/>
        <end position="168"/>
    </location>
</feature>
<dbReference type="Gene3D" id="2.30.29.30">
    <property type="entry name" value="Pleckstrin-homology domain (PH domain)/Phosphotyrosine-binding domain (PTB)"/>
    <property type="match status" value="1"/>
</dbReference>
<keyword evidence="2" id="KW-1185">Reference proteome</keyword>
<proteinExistence type="predicted"/>
<keyword evidence="1" id="KW-0732">Signal</keyword>
<reference evidence="3" key="1">
    <citation type="submission" date="2017-02" db="UniProtKB">
        <authorList>
            <consortium name="WormBaseParasite"/>
        </authorList>
    </citation>
    <scope>IDENTIFICATION</scope>
</reference>
<dbReference type="WBParaSite" id="ALUE_0001979501-mRNA-1">
    <property type="protein sequence ID" value="ALUE_0001979501-mRNA-1"/>
    <property type="gene ID" value="ALUE_0001979501"/>
</dbReference>
<dbReference type="SUPFAM" id="SSF50729">
    <property type="entry name" value="PH domain-like"/>
    <property type="match status" value="1"/>
</dbReference>